<evidence type="ECO:0000256" key="1">
    <source>
        <dbReference type="ARBA" id="ARBA00010169"/>
    </source>
</evidence>
<comment type="similarity">
    <text evidence="1">Belongs to the CutA family.</text>
</comment>
<dbReference type="RefSeq" id="XP_025408915.1">
    <property type="nucleotide sequence ID" value="XM_025553130.1"/>
</dbReference>
<dbReference type="SUPFAM" id="SSF54913">
    <property type="entry name" value="GlnB-like"/>
    <property type="match status" value="1"/>
</dbReference>
<gene>
    <name evidence="3 4" type="primary">LOC112682507</name>
</gene>
<evidence type="ECO:0000313" key="4">
    <source>
        <dbReference type="RefSeq" id="XP_025408916.1"/>
    </source>
</evidence>
<dbReference type="AlphaFoldDB" id="A0A8B8FEY4"/>
<dbReference type="PANTHER" id="PTHR23419:SF8">
    <property type="entry name" value="FI09726P"/>
    <property type="match status" value="1"/>
</dbReference>
<sequence>MYKSGLHSIVHISSPSHQIAKDLATSLLKDDMAVGVCLIPTVSIMYKWKGEVIEDTEALMIVKTRTSKVGDLLNKVNTMSSSPDSDECNIIAIKVENLKVPYFDWLIDSIPENSEYLSRLSP</sequence>
<proteinExistence type="inferred from homology"/>
<dbReference type="RefSeq" id="XP_025408916.1">
    <property type="nucleotide sequence ID" value="XM_025553131.1"/>
</dbReference>
<dbReference type="GO" id="GO:0005507">
    <property type="term" value="F:copper ion binding"/>
    <property type="evidence" value="ECO:0007669"/>
    <property type="project" value="TreeGrafter"/>
</dbReference>
<dbReference type="GO" id="GO:0010038">
    <property type="term" value="P:response to metal ion"/>
    <property type="evidence" value="ECO:0007669"/>
    <property type="project" value="InterPro"/>
</dbReference>
<protein>
    <submittedName>
        <fullName evidence="3 4">Protein CutA homolog</fullName>
    </submittedName>
</protein>
<organism evidence="2 3">
    <name type="scientific">Sipha flava</name>
    <name type="common">yellow sugarcane aphid</name>
    <dbReference type="NCBI Taxonomy" id="143950"/>
    <lineage>
        <taxon>Eukaryota</taxon>
        <taxon>Metazoa</taxon>
        <taxon>Ecdysozoa</taxon>
        <taxon>Arthropoda</taxon>
        <taxon>Hexapoda</taxon>
        <taxon>Insecta</taxon>
        <taxon>Pterygota</taxon>
        <taxon>Neoptera</taxon>
        <taxon>Paraneoptera</taxon>
        <taxon>Hemiptera</taxon>
        <taxon>Sternorrhyncha</taxon>
        <taxon>Aphidomorpha</taxon>
        <taxon>Aphidoidea</taxon>
        <taxon>Aphididae</taxon>
        <taxon>Sipha</taxon>
    </lineage>
</organism>
<dbReference type="GeneID" id="112682507"/>
<dbReference type="InterPro" id="IPR011322">
    <property type="entry name" value="N-reg_PII-like_a/b"/>
</dbReference>
<keyword evidence="2" id="KW-1185">Reference proteome</keyword>
<evidence type="ECO:0000313" key="2">
    <source>
        <dbReference type="Proteomes" id="UP000694846"/>
    </source>
</evidence>
<dbReference type="InterPro" id="IPR004323">
    <property type="entry name" value="Ion_tolerance_CutA"/>
</dbReference>
<dbReference type="InterPro" id="IPR015867">
    <property type="entry name" value="N-reg_PII/ATP_PRibTrfase_C"/>
</dbReference>
<name>A0A8B8FEY4_9HEMI</name>
<dbReference type="OrthoDB" id="2017693at2759"/>
<dbReference type="Gene3D" id="3.30.70.120">
    <property type="match status" value="1"/>
</dbReference>
<accession>A0A8B8FEY4</accession>
<dbReference type="Proteomes" id="UP000694846">
    <property type="component" value="Unplaced"/>
</dbReference>
<evidence type="ECO:0000313" key="3">
    <source>
        <dbReference type="RefSeq" id="XP_025408915.1"/>
    </source>
</evidence>
<dbReference type="Pfam" id="PF03091">
    <property type="entry name" value="CutA1"/>
    <property type="match status" value="1"/>
</dbReference>
<dbReference type="PANTHER" id="PTHR23419">
    <property type="entry name" value="DIVALENT CATION TOLERANCE CUTA-RELATED"/>
    <property type="match status" value="1"/>
</dbReference>
<reference evidence="3 4" key="1">
    <citation type="submission" date="2025-04" db="UniProtKB">
        <authorList>
            <consortium name="RefSeq"/>
        </authorList>
    </citation>
    <scope>IDENTIFICATION</scope>
    <source>
        <tissue evidence="3 4">Whole body</tissue>
    </source>
</reference>